<evidence type="ECO:0000313" key="3">
    <source>
        <dbReference type="EMBL" id="BAA30473.1"/>
    </source>
</evidence>
<keyword evidence="2" id="KW-0812">Transmembrane</keyword>
<feature type="transmembrane region" description="Helical" evidence="2">
    <location>
        <begin position="36"/>
        <end position="56"/>
    </location>
</feature>
<keyword evidence="2" id="KW-1133">Transmembrane helix</keyword>
<gene>
    <name evidence="3" type="ordered locus">PH1367</name>
</gene>
<reference evidence="3 4" key="1">
    <citation type="journal article" date="1998" name="DNA Res.">
        <title>Complete sequence and gene organization of the genome of a hyper-thermophilic archaebacterium, Pyrococcus horikoshii OT3.</title>
        <authorList>
            <person name="Kawarabayasi Y."/>
            <person name="Sawada M."/>
            <person name="Horikawa H."/>
            <person name="Haikawa Y."/>
            <person name="Hino Y."/>
            <person name="Yamamoto S."/>
            <person name="Sekine M."/>
            <person name="Baba S."/>
            <person name="Kosugi H."/>
            <person name="Hosoyama A."/>
            <person name="Nagai Y."/>
            <person name="Sakai M."/>
            <person name="Ogura K."/>
            <person name="Otuka R."/>
            <person name="Nakazawa H."/>
            <person name="Takamiya M."/>
            <person name="Ohfuku Y."/>
            <person name="Funahashi T."/>
            <person name="Tanaka T."/>
            <person name="Kudoh Y."/>
            <person name="Yamazaki J."/>
            <person name="Kushida N."/>
            <person name="Oguchi A."/>
            <person name="Aoki K."/>
            <person name="Nakamura Y."/>
            <person name="Robb T.F."/>
            <person name="Horikoshi K."/>
            <person name="Masuchi Y."/>
            <person name="Shizuya H."/>
            <person name="Kikuchi H."/>
        </authorList>
    </citation>
    <scope>NUCLEOTIDE SEQUENCE [LARGE SCALE GENOMIC DNA]</scope>
    <source>
        <strain evidence="4">ATCC 700860 / DSM 12428 / JCM 9974 / NBRC 100139 / OT-3</strain>
    </source>
</reference>
<dbReference type="PIR" id="A71009">
    <property type="entry name" value="A71009"/>
</dbReference>
<dbReference type="EMBL" id="BA000001">
    <property type="protein sequence ID" value="BAA30473.1"/>
    <property type="molecule type" value="Genomic_DNA"/>
</dbReference>
<dbReference type="Proteomes" id="UP000000752">
    <property type="component" value="Chromosome"/>
</dbReference>
<name>O59092_PYRHO</name>
<evidence type="ECO:0000256" key="2">
    <source>
        <dbReference type="SAM" id="Phobius"/>
    </source>
</evidence>
<dbReference type="EnsemblBacteria" id="BAA30473">
    <property type="protein sequence ID" value="BAA30473"/>
    <property type="gene ID" value="BAA30473"/>
</dbReference>
<keyword evidence="4" id="KW-1185">Reference proteome</keyword>
<evidence type="ECO:0000313" key="4">
    <source>
        <dbReference type="Proteomes" id="UP000000752"/>
    </source>
</evidence>
<dbReference type="AlphaFoldDB" id="O59092"/>
<keyword evidence="2" id="KW-0472">Membrane</keyword>
<feature type="transmembrane region" description="Helical" evidence="2">
    <location>
        <begin position="137"/>
        <end position="156"/>
    </location>
</feature>
<feature type="region of interest" description="Disordered" evidence="1">
    <location>
        <begin position="156"/>
        <end position="176"/>
    </location>
</feature>
<dbReference type="KEGG" id="pho:PH1367"/>
<evidence type="ECO:0000256" key="1">
    <source>
        <dbReference type="SAM" id="MobiDB-lite"/>
    </source>
</evidence>
<accession>O59092</accession>
<sequence>MGSTIAKQEVKQGTYSFPSLLYIVFKNTSSRLGSSISRLIMVIPFLANSSLMLSLISDFAKIIALFSVVFSILIISGISSSGNGCLVSIFISYPSNSMYCFFISSSVPTVLSFPLTIIPTLSASSSTSLSMWDEKKTVFPCFLCSLIISFTSLAPSGSRPLVGSSRIKSSGSFMRA</sequence>
<feature type="compositionally biased region" description="Polar residues" evidence="1">
    <location>
        <begin position="166"/>
        <end position="176"/>
    </location>
</feature>
<feature type="transmembrane region" description="Helical" evidence="2">
    <location>
        <begin position="98"/>
        <end position="117"/>
    </location>
</feature>
<organism evidence="3 4">
    <name type="scientific">Pyrococcus horikoshii (strain ATCC 700860 / DSM 12428 / JCM 9974 / NBRC 100139 / OT-3)</name>
    <dbReference type="NCBI Taxonomy" id="70601"/>
    <lineage>
        <taxon>Archaea</taxon>
        <taxon>Methanobacteriati</taxon>
        <taxon>Methanobacteriota</taxon>
        <taxon>Thermococci</taxon>
        <taxon>Thermococcales</taxon>
        <taxon>Thermococcaceae</taxon>
        <taxon>Pyrococcus</taxon>
    </lineage>
</organism>
<feature type="transmembrane region" description="Helical" evidence="2">
    <location>
        <begin position="62"/>
        <end position="91"/>
    </location>
</feature>
<proteinExistence type="predicted"/>
<dbReference type="STRING" id="70601.gene:9378343"/>
<protein>
    <submittedName>
        <fullName evidence="3">Uncharacterized protein</fullName>
    </submittedName>
</protein>